<proteinExistence type="predicted"/>
<dbReference type="EMBL" id="ML734719">
    <property type="protein sequence ID" value="KAB8240733.1"/>
    <property type="molecule type" value="Genomic_DNA"/>
</dbReference>
<sequence length="315" mass="34770">MLKPYEKRSGGRRVVVNPHNSTSNSEDHQACGKPCAEAQRLPQSGSPFDLEGKLAAPSNMTTTTEKGTSEEGVPSGEPQNEPCAREKNGDLKDLLHHSKAKRFSEQQLPTLPKKITDPETSHRVPPVVNGASTVDTHPGSSCVSGSSPEPKLTDTGQSLVEDQDTHSGELQRRNSVERPMVQRESSKVLRESNQEEEMEDQPDDRLLGQEESLPVAHMQVEKLDGGSPDPQGVGRHDQVPNIRLHEAPTEPKAGVPTKPDDSSPRKRRHGVLFTEAPSFSTDWSLVRPYTENDKRCEGEPDFKKIKLDEEKDESK</sequence>
<feature type="compositionally biased region" description="Basic and acidic residues" evidence="1">
    <location>
        <begin position="234"/>
        <end position="249"/>
    </location>
</feature>
<feature type="compositionally biased region" description="Polar residues" evidence="1">
    <location>
        <begin position="130"/>
        <end position="147"/>
    </location>
</feature>
<feature type="compositionally biased region" description="Low complexity" evidence="1">
    <location>
        <begin position="61"/>
        <end position="72"/>
    </location>
</feature>
<organism evidence="2">
    <name type="scientific">Aspergillus flavus</name>
    <dbReference type="NCBI Taxonomy" id="5059"/>
    <lineage>
        <taxon>Eukaryota</taxon>
        <taxon>Fungi</taxon>
        <taxon>Dikarya</taxon>
        <taxon>Ascomycota</taxon>
        <taxon>Pezizomycotina</taxon>
        <taxon>Eurotiomycetes</taxon>
        <taxon>Eurotiomycetidae</taxon>
        <taxon>Eurotiales</taxon>
        <taxon>Aspergillaceae</taxon>
        <taxon>Aspergillus</taxon>
        <taxon>Aspergillus subgen. Circumdati</taxon>
    </lineage>
</organism>
<evidence type="ECO:0000256" key="1">
    <source>
        <dbReference type="SAM" id="MobiDB-lite"/>
    </source>
</evidence>
<accession>A0A5N6GJX4</accession>
<gene>
    <name evidence="2" type="ORF">BDV35DRAFT_372247</name>
</gene>
<feature type="compositionally biased region" description="Basic and acidic residues" evidence="1">
    <location>
        <begin position="83"/>
        <end position="96"/>
    </location>
</feature>
<feature type="compositionally biased region" description="Basic and acidic residues" evidence="1">
    <location>
        <begin position="290"/>
        <end position="315"/>
    </location>
</feature>
<dbReference type="AlphaFoldDB" id="A0A5N6GJX4"/>
<evidence type="ECO:0000313" key="2">
    <source>
        <dbReference type="EMBL" id="KAB8240733.1"/>
    </source>
</evidence>
<dbReference type="Proteomes" id="UP000325434">
    <property type="component" value="Unassembled WGS sequence"/>
</dbReference>
<feature type="compositionally biased region" description="Basic and acidic residues" evidence="1">
    <location>
        <begin position="163"/>
        <end position="193"/>
    </location>
</feature>
<protein>
    <submittedName>
        <fullName evidence="2">Uncharacterized protein</fullName>
    </submittedName>
</protein>
<reference evidence="2" key="1">
    <citation type="submission" date="2019-04" db="EMBL/GenBank/DDBJ databases">
        <title>Friends and foes A comparative genomics study of 23 Aspergillus species from section Flavi.</title>
        <authorList>
            <consortium name="DOE Joint Genome Institute"/>
            <person name="Kjaerbolling I."/>
            <person name="Vesth T."/>
            <person name="Frisvad J.C."/>
            <person name="Nybo J.L."/>
            <person name="Theobald S."/>
            <person name="Kildgaard S."/>
            <person name="Isbrandt T."/>
            <person name="Kuo A."/>
            <person name="Sato A."/>
            <person name="Lyhne E.K."/>
            <person name="Kogle M.E."/>
            <person name="Wiebenga A."/>
            <person name="Kun R.S."/>
            <person name="Lubbers R.J."/>
            <person name="Makela M.R."/>
            <person name="Barry K."/>
            <person name="Chovatia M."/>
            <person name="Clum A."/>
            <person name="Daum C."/>
            <person name="Haridas S."/>
            <person name="He G."/>
            <person name="LaButti K."/>
            <person name="Lipzen A."/>
            <person name="Mondo S."/>
            <person name="Riley R."/>
            <person name="Salamov A."/>
            <person name="Simmons B.A."/>
            <person name="Magnuson J.K."/>
            <person name="Henrissat B."/>
            <person name="Mortensen U.H."/>
            <person name="Larsen T.O."/>
            <person name="Devries R.P."/>
            <person name="Grigoriev I.V."/>
            <person name="Machida M."/>
            <person name="Baker S.E."/>
            <person name="Andersen M.R."/>
        </authorList>
    </citation>
    <scope>NUCLEOTIDE SEQUENCE [LARGE SCALE GENOMIC DNA]</scope>
    <source>
        <strain evidence="2">CBS 121.62</strain>
    </source>
</reference>
<name>A0A5N6GJX4_ASPFL</name>
<feature type="region of interest" description="Disordered" evidence="1">
    <location>
        <begin position="1"/>
        <end position="315"/>
    </location>
</feature>